<dbReference type="EC" id="2.5.1.141" evidence="10"/>
<dbReference type="InterPro" id="IPR030470">
    <property type="entry name" value="UbiA_prenylTrfase_CS"/>
</dbReference>
<name>A0A433HPS7_9BACI</name>
<dbReference type="HAMAP" id="MF_00154">
    <property type="entry name" value="CyoE_CtaB"/>
    <property type="match status" value="1"/>
</dbReference>
<feature type="transmembrane region" description="Helical" evidence="10">
    <location>
        <begin position="239"/>
        <end position="256"/>
    </location>
</feature>
<dbReference type="InterPro" id="IPR006369">
    <property type="entry name" value="Protohaem_IX_farnesylTrfase"/>
</dbReference>
<evidence type="ECO:0000256" key="9">
    <source>
        <dbReference type="ARBA" id="ARBA00047690"/>
    </source>
</evidence>
<feature type="transmembrane region" description="Helical" evidence="10">
    <location>
        <begin position="262"/>
        <end position="279"/>
    </location>
</feature>
<feature type="transmembrane region" description="Helical" evidence="10">
    <location>
        <begin position="70"/>
        <end position="91"/>
    </location>
</feature>
<dbReference type="GO" id="GO:0048034">
    <property type="term" value="P:heme O biosynthetic process"/>
    <property type="evidence" value="ECO:0007669"/>
    <property type="project" value="UniProtKB-UniRule"/>
</dbReference>
<comment type="pathway">
    <text evidence="2 10">Porphyrin-containing compound metabolism; heme O biosynthesis; heme O from protoheme: step 1/1.</text>
</comment>
<dbReference type="GO" id="GO:0005886">
    <property type="term" value="C:plasma membrane"/>
    <property type="evidence" value="ECO:0007669"/>
    <property type="project" value="UniProtKB-SubCell"/>
</dbReference>
<evidence type="ECO:0000256" key="8">
    <source>
        <dbReference type="ARBA" id="ARBA00023136"/>
    </source>
</evidence>
<dbReference type="EMBL" id="RYZZ01000007">
    <property type="protein sequence ID" value="RUQ30319.1"/>
    <property type="molecule type" value="Genomic_DNA"/>
</dbReference>
<dbReference type="CDD" id="cd13957">
    <property type="entry name" value="PT_UbiA_Cox10"/>
    <property type="match status" value="1"/>
</dbReference>
<evidence type="ECO:0000256" key="1">
    <source>
        <dbReference type="ARBA" id="ARBA00004651"/>
    </source>
</evidence>
<reference evidence="11 12" key="1">
    <citation type="submission" date="2018-12" db="EMBL/GenBank/DDBJ databases">
        <title>Bacillus chawlae sp. nov., Bacillus glennii sp. nov., and Bacillus saganii sp. nov. Isolated from the Vehicle Assembly Building at Kennedy Space Center where the Viking Spacecraft were Assembled.</title>
        <authorList>
            <person name="Seuylemezian A."/>
            <person name="Vaishampayan P."/>
        </authorList>
    </citation>
    <scope>NUCLEOTIDE SEQUENCE [LARGE SCALE GENOMIC DNA]</scope>
    <source>
        <strain evidence="11 12">L5</strain>
    </source>
</reference>
<dbReference type="PROSITE" id="PS00943">
    <property type="entry name" value="UBIA"/>
    <property type="match status" value="1"/>
</dbReference>
<keyword evidence="6 10" id="KW-1133">Transmembrane helix</keyword>
<dbReference type="Gene3D" id="1.10.357.140">
    <property type="entry name" value="UbiA prenyltransferase"/>
    <property type="match status" value="1"/>
</dbReference>
<keyword evidence="8 10" id="KW-0472">Membrane</keyword>
<dbReference type="OrthoDB" id="9814417at2"/>
<dbReference type="InterPro" id="IPR000537">
    <property type="entry name" value="UbiA_prenyltransferase"/>
</dbReference>
<keyword evidence="12" id="KW-1185">Reference proteome</keyword>
<comment type="subcellular location">
    <subcellularLocation>
        <location evidence="1 10">Cell membrane</location>
        <topology evidence="1 10">Multi-pass membrane protein</topology>
    </subcellularLocation>
</comment>
<evidence type="ECO:0000256" key="3">
    <source>
        <dbReference type="ARBA" id="ARBA00022475"/>
    </source>
</evidence>
<protein>
    <recommendedName>
        <fullName evidence="10">Protoheme IX farnesyltransferase</fullName>
        <ecNumber evidence="10">2.5.1.141</ecNumber>
    </recommendedName>
    <alternativeName>
        <fullName evidence="10">Heme B farnesyltransferase</fullName>
    </alternativeName>
    <alternativeName>
        <fullName evidence="10">Heme O synthase</fullName>
    </alternativeName>
</protein>
<sequence length="313" mass="34661">MSNPRALTEPAITDSEATLHAAIPKTTAWKDFMALVKIGIVNSNLITTFTGLWLALHFSGEHFLTNLDTMFFVLAGSSLIVAGSCSLNNYIDRDIDHLMERTKTRPTVTGKMSPARVLALSLALIAIGTVLLAFTNITTAVIGLIGVFSYVVLYTLISKRRFVSNTIVGSISGAIPPLIGWAAVDPDLSVMAWMLFLIMFIWQPPHFYAIAMKRCEEYRAAGIPMLPVVKGFKTTKRSMTLWVACLLPIPLFLTQLGMPLVILATTLNVGWLILAISGYKMKKNELKWARFMFVYSLNYMTILYVAMVIVTLI</sequence>
<dbReference type="RefSeq" id="WP_126864341.1">
    <property type="nucleotide sequence ID" value="NZ_JAUSTX010000001.1"/>
</dbReference>
<keyword evidence="7 10" id="KW-0350">Heme biosynthesis</keyword>
<evidence type="ECO:0000256" key="4">
    <source>
        <dbReference type="ARBA" id="ARBA00022679"/>
    </source>
</evidence>
<comment type="caution">
    <text evidence="11">The sequence shown here is derived from an EMBL/GenBank/DDBJ whole genome shotgun (WGS) entry which is preliminary data.</text>
</comment>
<dbReference type="FunFam" id="1.10.357.140:FF:000001">
    <property type="entry name" value="Protoheme IX farnesyltransferase"/>
    <property type="match status" value="1"/>
</dbReference>
<comment type="function">
    <text evidence="10">Converts heme B (protoheme IX) to heme O by substitution of the vinyl group on carbon 2 of heme B porphyrin ring with a hydroxyethyl farnesyl side group.</text>
</comment>
<dbReference type="GO" id="GO:0008495">
    <property type="term" value="F:protoheme IX farnesyltransferase activity"/>
    <property type="evidence" value="ECO:0007669"/>
    <property type="project" value="UniProtKB-UniRule"/>
</dbReference>
<keyword evidence="3 10" id="KW-1003">Cell membrane</keyword>
<feature type="transmembrane region" description="Helical" evidence="10">
    <location>
        <begin position="291"/>
        <end position="312"/>
    </location>
</feature>
<dbReference type="UniPathway" id="UPA00834">
    <property type="reaction ID" value="UER00712"/>
</dbReference>
<feature type="transmembrane region" description="Helical" evidence="10">
    <location>
        <begin position="112"/>
        <end position="134"/>
    </location>
</feature>
<comment type="similarity">
    <text evidence="10">Belongs to the UbiA prenyltransferase family. Protoheme IX farnesyltransferase subfamily.</text>
</comment>
<dbReference type="PANTHER" id="PTHR43448:SF2">
    <property type="entry name" value="PROTOHEME IX FARNESYLTRANSFERASE, MITOCHONDRIAL"/>
    <property type="match status" value="1"/>
</dbReference>
<dbReference type="PANTHER" id="PTHR43448">
    <property type="entry name" value="PROTOHEME IX FARNESYLTRANSFERASE, MITOCHONDRIAL"/>
    <property type="match status" value="1"/>
</dbReference>
<dbReference type="NCBIfam" id="TIGR01473">
    <property type="entry name" value="cyoE_ctaB"/>
    <property type="match status" value="1"/>
</dbReference>
<comment type="catalytic activity">
    <reaction evidence="9 10">
        <text>heme b + (2E,6E)-farnesyl diphosphate + H2O = Fe(II)-heme o + diphosphate</text>
        <dbReference type="Rhea" id="RHEA:28070"/>
        <dbReference type="ChEBI" id="CHEBI:15377"/>
        <dbReference type="ChEBI" id="CHEBI:33019"/>
        <dbReference type="ChEBI" id="CHEBI:60344"/>
        <dbReference type="ChEBI" id="CHEBI:60530"/>
        <dbReference type="ChEBI" id="CHEBI:175763"/>
        <dbReference type="EC" id="2.5.1.141"/>
    </reaction>
</comment>
<feature type="transmembrane region" description="Helical" evidence="10">
    <location>
        <begin position="162"/>
        <end position="184"/>
    </location>
</feature>
<evidence type="ECO:0000256" key="7">
    <source>
        <dbReference type="ARBA" id="ARBA00023133"/>
    </source>
</evidence>
<feature type="transmembrane region" description="Helical" evidence="10">
    <location>
        <begin position="190"/>
        <end position="211"/>
    </location>
</feature>
<evidence type="ECO:0000256" key="5">
    <source>
        <dbReference type="ARBA" id="ARBA00022692"/>
    </source>
</evidence>
<dbReference type="Pfam" id="PF01040">
    <property type="entry name" value="UbiA"/>
    <property type="match status" value="1"/>
</dbReference>
<evidence type="ECO:0000256" key="2">
    <source>
        <dbReference type="ARBA" id="ARBA00004919"/>
    </source>
</evidence>
<feature type="transmembrane region" description="Helical" evidence="10">
    <location>
        <begin position="140"/>
        <end position="157"/>
    </location>
</feature>
<dbReference type="Proteomes" id="UP000267430">
    <property type="component" value="Unassembled WGS sequence"/>
</dbReference>
<dbReference type="AlphaFoldDB" id="A0A433HPS7"/>
<evidence type="ECO:0000313" key="11">
    <source>
        <dbReference type="EMBL" id="RUQ30319.1"/>
    </source>
</evidence>
<comment type="miscellaneous">
    <text evidence="10">Carbon 2 of the heme B porphyrin ring is defined according to the Fischer nomenclature.</text>
</comment>
<accession>A0A433HPS7</accession>
<evidence type="ECO:0000256" key="10">
    <source>
        <dbReference type="HAMAP-Rule" id="MF_00154"/>
    </source>
</evidence>
<gene>
    <name evidence="10" type="primary">ctaB</name>
    <name evidence="11" type="ORF">ELQ35_08245</name>
</gene>
<feature type="transmembrane region" description="Helical" evidence="10">
    <location>
        <begin position="34"/>
        <end position="58"/>
    </location>
</feature>
<keyword evidence="5 10" id="KW-0812">Transmembrane</keyword>
<evidence type="ECO:0000256" key="6">
    <source>
        <dbReference type="ARBA" id="ARBA00022989"/>
    </source>
</evidence>
<proteinExistence type="inferred from homology"/>
<comment type="subunit">
    <text evidence="10">Interacts with CtaA.</text>
</comment>
<keyword evidence="4 10" id="KW-0808">Transferase</keyword>
<organism evidence="11 12">
    <name type="scientific">Peribacillus cavernae</name>
    <dbReference type="NCBI Taxonomy" id="1674310"/>
    <lineage>
        <taxon>Bacteria</taxon>
        <taxon>Bacillati</taxon>
        <taxon>Bacillota</taxon>
        <taxon>Bacilli</taxon>
        <taxon>Bacillales</taxon>
        <taxon>Bacillaceae</taxon>
        <taxon>Peribacillus</taxon>
    </lineage>
</organism>
<dbReference type="InterPro" id="IPR044878">
    <property type="entry name" value="UbiA_sf"/>
</dbReference>
<evidence type="ECO:0000313" key="12">
    <source>
        <dbReference type="Proteomes" id="UP000267430"/>
    </source>
</evidence>